<comment type="caution">
    <text evidence="2">The sequence shown here is derived from an EMBL/GenBank/DDBJ whole genome shotgun (WGS) entry which is preliminary data.</text>
</comment>
<feature type="signal peptide" evidence="1">
    <location>
        <begin position="1"/>
        <end position="22"/>
    </location>
</feature>
<organism evidence="2 3">
    <name type="scientific">Algoriphagus oliviformis</name>
    <dbReference type="NCBI Taxonomy" id="2811231"/>
    <lineage>
        <taxon>Bacteria</taxon>
        <taxon>Pseudomonadati</taxon>
        <taxon>Bacteroidota</taxon>
        <taxon>Cytophagia</taxon>
        <taxon>Cytophagales</taxon>
        <taxon>Cyclobacteriaceae</taxon>
        <taxon>Algoriphagus</taxon>
    </lineage>
</organism>
<evidence type="ECO:0000313" key="3">
    <source>
        <dbReference type="Proteomes" id="UP000664317"/>
    </source>
</evidence>
<proteinExistence type="predicted"/>
<protein>
    <submittedName>
        <fullName evidence="2">Uncharacterized protein</fullName>
    </submittedName>
</protein>
<keyword evidence="1" id="KW-0732">Signal</keyword>
<dbReference type="EMBL" id="JAFKCT010000010">
    <property type="protein sequence ID" value="MBN7813092.1"/>
    <property type="molecule type" value="Genomic_DNA"/>
</dbReference>
<gene>
    <name evidence="2" type="ORF">J0A68_19210</name>
</gene>
<keyword evidence="3" id="KW-1185">Reference proteome</keyword>
<reference evidence="2 3" key="1">
    <citation type="submission" date="2021-03" db="EMBL/GenBank/DDBJ databases">
        <title>novel species isolated from a fishpond in China.</title>
        <authorList>
            <person name="Lu H."/>
            <person name="Cai Z."/>
        </authorList>
    </citation>
    <scope>NUCLEOTIDE SEQUENCE [LARGE SCALE GENOMIC DNA]</scope>
    <source>
        <strain evidence="2 3">H41</strain>
    </source>
</reference>
<feature type="chain" id="PRO_5045166748" evidence="1">
    <location>
        <begin position="23"/>
        <end position="95"/>
    </location>
</feature>
<accession>A0ABS3C7Y9</accession>
<name>A0ABS3C7Y9_9BACT</name>
<dbReference type="InterPro" id="IPR045391">
    <property type="entry name" value="DUF6520"/>
</dbReference>
<evidence type="ECO:0000313" key="2">
    <source>
        <dbReference type="EMBL" id="MBN7813092.1"/>
    </source>
</evidence>
<sequence length="95" mass="10192">MKRVFKMLPALALVLAAGLAFGFNAPEILAKKTATKIWTPGGPLPHGYRDVTDVVNNGNYDCDSQSAECIVEFSNDDPATGIKNVLDTGVYSQTM</sequence>
<dbReference type="RefSeq" id="WP_206579869.1">
    <property type="nucleotide sequence ID" value="NZ_JAFKCT010000010.1"/>
</dbReference>
<dbReference type="Pfam" id="PF20130">
    <property type="entry name" value="DUF6520"/>
    <property type="match status" value="1"/>
</dbReference>
<dbReference type="Proteomes" id="UP000664317">
    <property type="component" value="Unassembled WGS sequence"/>
</dbReference>
<evidence type="ECO:0000256" key="1">
    <source>
        <dbReference type="SAM" id="SignalP"/>
    </source>
</evidence>